<dbReference type="EMBL" id="JAPWDV010000001">
    <property type="protein sequence ID" value="KAJ6223883.1"/>
    <property type="molecule type" value="Genomic_DNA"/>
</dbReference>
<evidence type="ECO:0000313" key="5">
    <source>
        <dbReference type="Proteomes" id="UP001142055"/>
    </source>
</evidence>
<evidence type="ECO:0000313" key="4">
    <source>
        <dbReference type="EMBL" id="KAJ6223883.1"/>
    </source>
</evidence>
<dbReference type="InterPro" id="IPR012493">
    <property type="entry name" value="Renin_rcpt"/>
</dbReference>
<gene>
    <name evidence="4" type="ORF">RDWZM_002428</name>
</gene>
<name>A0A9Q0RPW9_BLOTA</name>
<dbReference type="AlphaFoldDB" id="A0A9Q0RPW9"/>
<feature type="chain" id="PRO_5040363072" description="Renin receptor-like C-terminal transmembrane spanning segment domain-containing protein" evidence="2">
    <location>
        <begin position="20"/>
        <end position="274"/>
    </location>
</feature>
<dbReference type="OMA" id="SMWNIDP"/>
<dbReference type="Pfam" id="PF07850">
    <property type="entry name" value="Renin_r"/>
    <property type="match status" value="1"/>
</dbReference>
<dbReference type="GO" id="GO:0038023">
    <property type="term" value="F:signaling receptor activity"/>
    <property type="evidence" value="ECO:0007669"/>
    <property type="project" value="InterPro"/>
</dbReference>
<evidence type="ECO:0000256" key="2">
    <source>
        <dbReference type="SAM" id="SignalP"/>
    </source>
</evidence>
<organism evidence="4 5">
    <name type="scientific">Blomia tropicalis</name>
    <name type="common">Mite</name>
    <dbReference type="NCBI Taxonomy" id="40697"/>
    <lineage>
        <taxon>Eukaryota</taxon>
        <taxon>Metazoa</taxon>
        <taxon>Ecdysozoa</taxon>
        <taxon>Arthropoda</taxon>
        <taxon>Chelicerata</taxon>
        <taxon>Arachnida</taxon>
        <taxon>Acari</taxon>
        <taxon>Acariformes</taxon>
        <taxon>Sarcoptiformes</taxon>
        <taxon>Astigmata</taxon>
        <taxon>Glycyphagoidea</taxon>
        <taxon>Echimyopodidae</taxon>
        <taxon>Blomia</taxon>
    </lineage>
</organism>
<keyword evidence="5" id="KW-1185">Reference proteome</keyword>
<evidence type="ECO:0000256" key="1">
    <source>
        <dbReference type="SAM" id="Phobius"/>
    </source>
</evidence>
<dbReference type="Proteomes" id="UP001142055">
    <property type="component" value="Chromosome 1"/>
</dbReference>
<dbReference type="GO" id="GO:0009897">
    <property type="term" value="C:external side of plasma membrane"/>
    <property type="evidence" value="ECO:0007669"/>
    <property type="project" value="TreeGrafter"/>
</dbReference>
<accession>A0A9Q0RPW9</accession>
<evidence type="ECO:0000259" key="3">
    <source>
        <dbReference type="Pfam" id="PF07850"/>
    </source>
</evidence>
<sequence length="274" mass="31098">MNRLSVLFVFGVVLQTTYAIGEIDILYSPDSVQLQKTTQTLKSSDYSKFIALCMGFSSEKPADWNGFYGYKHFNNIAKNVVTFNIPLSLGPLATQIYQYDTTDVDSQYSNIRSLLESRSEDSFTERVVLFNNNSLEKQLESLKSYLAKLNERKQENVGKDACSQNLAQIKESIDTIVNLFDNQVLVLSIYDVDQSHEPLNRVARQSAGENKKDIDRNLAYEFDANFHTAFATIGFTTIVLLITVFAVSVAMWNIDPGRDSIIYRLTSQKMKKDQ</sequence>
<comment type="caution">
    <text evidence="4">The sequence shown here is derived from an EMBL/GenBank/DDBJ whole genome shotgun (WGS) entry which is preliminary data.</text>
</comment>
<keyword evidence="1" id="KW-0472">Membrane</keyword>
<keyword evidence="1" id="KW-0812">Transmembrane</keyword>
<keyword evidence="1" id="KW-1133">Transmembrane helix</keyword>
<feature type="domain" description="Renin receptor-like C-terminal transmembrane spanning segment" evidence="3">
    <location>
        <begin position="210"/>
        <end position="273"/>
    </location>
</feature>
<reference evidence="4" key="1">
    <citation type="submission" date="2022-12" db="EMBL/GenBank/DDBJ databases">
        <title>Genome assemblies of Blomia tropicalis.</title>
        <authorList>
            <person name="Cui Y."/>
        </authorList>
    </citation>
    <scope>NUCLEOTIDE SEQUENCE</scope>
    <source>
        <tissue evidence="4">Adult mites</tissue>
    </source>
</reference>
<protein>
    <recommendedName>
        <fullName evidence="3">Renin receptor-like C-terminal transmembrane spanning segment domain-containing protein</fullName>
    </recommendedName>
</protein>
<keyword evidence="2" id="KW-0732">Signal</keyword>
<dbReference type="PANTHER" id="PTHR13351:SF1">
    <property type="entry name" value="RENIN RECEPTOR"/>
    <property type="match status" value="1"/>
</dbReference>
<feature type="transmembrane region" description="Helical" evidence="1">
    <location>
        <begin position="229"/>
        <end position="254"/>
    </location>
</feature>
<feature type="signal peptide" evidence="2">
    <location>
        <begin position="1"/>
        <end position="19"/>
    </location>
</feature>
<proteinExistence type="predicted"/>
<dbReference type="InterPro" id="IPR056780">
    <property type="entry name" value="Renin_r_C"/>
</dbReference>
<dbReference type="PANTHER" id="PTHR13351">
    <property type="entry name" value="RENIN RECEPTOR"/>
    <property type="match status" value="1"/>
</dbReference>